<evidence type="ECO:0000256" key="5">
    <source>
        <dbReference type="SAM" id="MobiDB-lite"/>
    </source>
</evidence>
<feature type="region of interest" description="Disordered" evidence="5">
    <location>
        <begin position="367"/>
        <end position="737"/>
    </location>
</feature>
<name>A0AAE0TRV7_9PEZI</name>
<feature type="compositionally biased region" description="Basic and acidic residues" evidence="5">
    <location>
        <begin position="382"/>
        <end position="421"/>
    </location>
</feature>
<dbReference type="GO" id="GO:0008270">
    <property type="term" value="F:zinc ion binding"/>
    <property type="evidence" value="ECO:0007669"/>
    <property type="project" value="InterPro"/>
</dbReference>
<dbReference type="PROSITE" id="PS50064">
    <property type="entry name" value="ZF_PARP_2"/>
    <property type="match status" value="1"/>
</dbReference>
<feature type="compositionally biased region" description="Pro residues" evidence="5">
    <location>
        <begin position="104"/>
        <end position="117"/>
    </location>
</feature>
<feature type="domain" description="LIM zinc-binding" evidence="6">
    <location>
        <begin position="743"/>
        <end position="806"/>
    </location>
</feature>
<reference evidence="8" key="1">
    <citation type="submission" date="2023-07" db="EMBL/GenBank/DDBJ databases">
        <title>Black Yeasts Isolated from many extreme environments.</title>
        <authorList>
            <person name="Coleine C."/>
            <person name="Stajich J.E."/>
            <person name="Selbmann L."/>
        </authorList>
    </citation>
    <scope>NUCLEOTIDE SEQUENCE</scope>
    <source>
        <strain evidence="8">CCFEE 5485</strain>
    </source>
</reference>
<proteinExistence type="predicted"/>
<dbReference type="Pfam" id="PF00412">
    <property type="entry name" value="LIM"/>
    <property type="match status" value="2"/>
</dbReference>
<feature type="compositionally biased region" description="Polar residues" evidence="5">
    <location>
        <begin position="304"/>
        <end position="340"/>
    </location>
</feature>
<dbReference type="PROSITE" id="PS50023">
    <property type="entry name" value="LIM_DOMAIN_2"/>
    <property type="match status" value="2"/>
</dbReference>
<keyword evidence="2 4" id="KW-0862">Zinc</keyword>
<evidence type="ECO:0000256" key="4">
    <source>
        <dbReference type="PROSITE-ProRule" id="PRU00125"/>
    </source>
</evidence>
<dbReference type="InterPro" id="IPR017351">
    <property type="entry name" value="PINCH-1-4-like"/>
</dbReference>
<dbReference type="GO" id="GO:0003677">
    <property type="term" value="F:DNA binding"/>
    <property type="evidence" value="ECO:0007669"/>
    <property type="project" value="InterPro"/>
</dbReference>
<dbReference type="PANTHER" id="PTHR24210">
    <property type="entry name" value="LIM DOMAIN-CONTAINING PROTEIN"/>
    <property type="match status" value="1"/>
</dbReference>
<feature type="domain" description="PARP-type" evidence="7">
    <location>
        <begin position="800"/>
        <end position="864"/>
    </location>
</feature>
<dbReference type="CDD" id="cd08368">
    <property type="entry name" value="LIM"/>
    <property type="match status" value="1"/>
</dbReference>
<feature type="compositionally biased region" description="Polar residues" evidence="5">
    <location>
        <begin position="425"/>
        <end position="447"/>
    </location>
</feature>
<evidence type="ECO:0000259" key="7">
    <source>
        <dbReference type="PROSITE" id="PS50064"/>
    </source>
</evidence>
<dbReference type="SUPFAM" id="SSF57716">
    <property type="entry name" value="Glucocorticoid receptor-like (DNA-binding domain)"/>
    <property type="match status" value="1"/>
</dbReference>
<feature type="domain" description="LIM zinc-binding" evidence="6">
    <location>
        <begin position="807"/>
        <end position="878"/>
    </location>
</feature>
<feature type="compositionally biased region" description="Low complexity" evidence="5">
    <location>
        <begin position="75"/>
        <end position="84"/>
    </location>
</feature>
<feature type="compositionally biased region" description="Low complexity" evidence="5">
    <location>
        <begin position="475"/>
        <end position="515"/>
    </location>
</feature>
<keyword evidence="1 4" id="KW-0479">Metal-binding</keyword>
<dbReference type="AlphaFoldDB" id="A0AAE0TRV7"/>
<evidence type="ECO:0000256" key="3">
    <source>
        <dbReference type="ARBA" id="ARBA00023038"/>
    </source>
</evidence>
<evidence type="ECO:0000259" key="6">
    <source>
        <dbReference type="PROSITE" id="PS50023"/>
    </source>
</evidence>
<gene>
    <name evidence="8" type="ORF">LTR78_007690</name>
</gene>
<dbReference type="SMART" id="SM00132">
    <property type="entry name" value="LIM"/>
    <property type="match status" value="2"/>
</dbReference>
<evidence type="ECO:0000256" key="1">
    <source>
        <dbReference type="ARBA" id="ARBA00022723"/>
    </source>
</evidence>
<dbReference type="CDD" id="cd09397">
    <property type="entry name" value="LIM1_UF1"/>
    <property type="match status" value="1"/>
</dbReference>
<dbReference type="GO" id="GO:0030695">
    <property type="term" value="F:GTPase regulator activity"/>
    <property type="evidence" value="ECO:0007669"/>
    <property type="project" value="UniProtKB-ARBA"/>
</dbReference>
<dbReference type="PANTHER" id="PTHR24210:SF14">
    <property type="entry name" value="LIM ZINC-BINDING DOMAIN-CONTAINING PROTEIN"/>
    <property type="match status" value="1"/>
</dbReference>
<evidence type="ECO:0000313" key="9">
    <source>
        <dbReference type="Proteomes" id="UP001274830"/>
    </source>
</evidence>
<protein>
    <submittedName>
        <fullName evidence="8">Uncharacterized protein</fullName>
    </submittedName>
</protein>
<organism evidence="8 9">
    <name type="scientific">Recurvomyces mirabilis</name>
    <dbReference type="NCBI Taxonomy" id="574656"/>
    <lineage>
        <taxon>Eukaryota</taxon>
        <taxon>Fungi</taxon>
        <taxon>Dikarya</taxon>
        <taxon>Ascomycota</taxon>
        <taxon>Pezizomycotina</taxon>
        <taxon>Dothideomycetes</taxon>
        <taxon>Dothideomycetidae</taxon>
        <taxon>Mycosphaerellales</taxon>
        <taxon>Teratosphaeriaceae</taxon>
        <taxon>Recurvomyces</taxon>
    </lineage>
</organism>
<feature type="region of interest" description="Disordered" evidence="5">
    <location>
        <begin position="63"/>
        <end position="351"/>
    </location>
</feature>
<dbReference type="InterPro" id="IPR001510">
    <property type="entry name" value="Znf_PARP"/>
</dbReference>
<feature type="compositionally biased region" description="Polar residues" evidence="5">
    <location>
        <begin position="255"/>
        <end position="271"/>
    </location>
</feature>
<dbReference type="Proteomes" id="UP001274830">
    <property type="component" value="Unassembled WGS sequence"/>
</dbReference>
<dbReference type="InterPro" id="IPR001781">
    <property type="entry name" value="Znf_LIM"/>
</dbReference>
<evidence type="ECO:0000313" key="8">
    <source>
        <dbReference type="EMBL" id="KAK3672383.1"/>
    </source>
</evidence>
<feature type="compositionally biased region" description="Low complexity" evidence="5">
    <location>
        <begin position="143"/>
        <end position="152"/>
    </location>
</feature>
<dbReference type="EMBL" id="JAUTXT010000033">
    <property type="protein sequence ID" value="KAK3672383.1"/>
    <property type="molecule type" value="Genomic_DNA"/>
</dbReference>
<keyword evidence="9" id="KW-1185">Reference proteome</keyword>
<sequence>MSLAATLSSGGMRPASFLPAIKCSNCGDEIEIAAMGDHICGPTPASQPEQQPATQSNPFTLRQMNAHGHMPHAPSPLQQQSQPPKATPAPQTRVRAPTVTSKVPPVPKLPRTAPPRINPDAANRPFLAPMPPGSDSPISPALSARSGSSDGSRPPPPTRSATSPMPRMFDPRPPSPEMTGSFDCAFPPFPAPSSVGSDSRPGTAGGGKTPTPSERAVSRGSSRQGSNAGGAERPPWMAGPRSPAGSDNGMGRANTLKSGPTSSGRQPSDQGSVPPPMDRRRPSLSSIKFGNEPPPIPNEPIPRPSTSHAMRSQTPRQLTAGGSNLMANSEMSATIRSGQPSRPERPDEDLMSPKFLDELSDEPVVEMPSIFSPSQPPVPVRSAERSRTFPVDREDEHDLAQFHDLHKAPSEPELRSRERRPTLTAGSVSDLSHLPQTAYHQRTSSRGNMRIDPRLQDAPPVPRPVLQHRKERTHSPSGSGSSTASSTPSLGDSTSSSGPSPVDSAASSLEVSSLLNHGTKRYGEEEGMRVAGLNFKVRQDPGMRAEQPAYRSSPPKNFARPSAPRTVDAPLKSPTLPSAEPTPLESPMDPALAQRDPGRNAFEPWQAPAAPQDRLALPTRSNTGPAPSIAAGEVAQAQQMPPSSTSSSNSDYDPFRAPSPQPHTRARSKSNAAPPRSPTFNMNNAPAMPLPTLPSSQYKSSNPGTTARTRSPQPAAVPAPPPIPQDPVRPQPLTRRSTNAVRAVCRGCNKTIEGKSVKAADGRLTGRWHKSCFVCRCCEQPFLTADFYVIDNQPYCEQHYHEKNGSLCHGCHRGIEGQYLETSSSAGTNAGNGSGKVDKKFHPRCFTCCDCRQVLSEDYFEISGRVFCERHALAAMRGQARMMAGPGLGVGGGMPSSNLNPQDKKALTAERRTTKLMMM</sequence>
<feature type="compositionally biased region" description="Pro residues" evidence="5">
    <location>
        <begin position="715"/>
        <end position="730"/>
    </location>
</feature>
<feature type="compositionally biased region" description="Polar residues" evidence="5">
    <location>
        <begin position="693"/>
        <end position="711"/>
    </location>
</feature>
<evidence type="ECO:0000256" key="2">
    <source>
        <dbReference type="ARBA" id="ARBA00022833"/>
    </source>
</evidence>
<comment type="caution">
    <text evidence="8">The sequence shown here is derived from an EMBL/GenBank/DDBJ whole genome shotgun (WGS) entry which is preliminary data.</text>
</comment>
<feature type="compositionally biased region" description="Pro residues" evidence="5">
    <location>
        <begin position="292"/>
        <end position="303"/>
    </location>
</feature>
<dbReference type="Gene3D" id="2.10.110.10">
    <property type="entry name" value="Cysteine Rich Protein"/>
    <property type="match status" value="2"/>
</dbReference>
<accession>A0AAE0TRV7</accession>
<keyword evidence="3 4" id="KW-0440">LIM domain</keyword>